<feature type="signal peptide" evidence="6">
    <location>
        <begin position="1"/>
        <end position="24"/>
    </location>
</feature>
<reference evidence="10" key="1">
    <citation type="submission" date="2015-01" db="EMBL/GenBank/DDBJ databases">
        <authorList>
            <person name="MANFREDI Pablo"/>
        </authorList>
    </citation>
    <scope>NUCLEOTIDE SEQUENCE [LARGE SCALE GENOMIC DNA]</scope>
    <source>
        <strain evidence="10">Ccyn2B</strain>
    </source>
</reference>
<keyword evidence="4" id="KW-0472">Membrane</keyword>
<feature type="domain" description="SusD-like N-terminal" evidence="8">
    <location>
        <begin position="23"/>
        <end position="231"/>
    </location>
</feature>
<dbReference type="Pfam" id="PF07980">
    <property type="entry name" value="SusD_RagB"/>
    <property type="match status" value="1"/>
</dbReference>
<sequence length="493" mass="55829">MKTMKKYIISAGLLLSIFAGCSLDKEPVSDYNEKNIGREAIKAQYESMYTFIQGTAQEFWMLDLLQNTETRADNAYAGATNASITTIEKHSQDASNSNITRDWVRYLEGINTADIVITNANKNLSNLGLPQTAIDDLRRWKSEALIMRAWLMFDMVRFWGDVPMLVKDIPEIPSIEEAKDILFPARSSQIEVYEEIKRNLEESLLYAPDVQSGNKFFFSKAVANALLAKLYAEKPIRDYAKTIQYCDAVITEGFSLVENYADLFQLNDAQTDMKKRNTSESIFEITYAGGGSWLSILFGKNHANPSSKYDWAKWVTPSRDLIAAFDAENDQIRKNQAIIWGQPSWSTYYPSDNYPFMYKIRSEFNSVIKLRLADILLLKAEALVSTGDLAGAATLVNQIRTRVNLPVLAPNITSSQEAMKKAVLNERRLELAFEGHRWFDLVRNDVAIETINTLNSRDSGRLAIEPINENKILFPIPQSEIGKNPKLTQNPGY</sequence>
<evidence type="ECO:0000256" key="6">
    <source>
        <dbReference type="SAM" id="SignalP"/>
    </source>
</evidence>
<evidence type="ECO:0000256" key="4">
    <source>
        <dbReference type="ARBA" id="ARBA00023136"/>
    </source>
</evidence>
<evidence type="ECO:0000313" key="10">
    <source>
        <dbReference type="Proteomes" id="UP000038055"/>
    </source>
</evidence>
<dbReference type="GO" id="GO:0009279">
    <property type="term" value="C:cell outer membrane"/>
    <property type="evidence" value="ECO:0007669"/>
    <property type="project" value="UniProtKB-SubCell"/>
</dbReference>
<organism evidence="9 10">
    <name type="scientific">Capnocytophaga cynodegmi</name>
    <dbReference type="NCBI Taxonomy" id="28189"/>
    <lineage>
        <taxon>Bacteria</taxon>
        <taxon>Pseudomonadati</taxon>
        <taxon>Bacteroidota</taxon>
        <taxon>Flavobacteriia</taxon>
        <taxon>Flavobacteriales</taxon>
        <taxon>Flavobacteriaceae</taxon>
        <taxon>Capnocytophaga</taxon>
    </lineage>
</organism>
<dbReference type="InterPro" id="IPR012944">
    <property type="entry name" value="SusD_RagB_dom"/>
</dbReference>
<evidence type="ECO:0000259" key="8">
    <source>
        <dbReference type="Pfam" id="PF14322"/>
    </source>
</evidence>
<feature type="chain" id="PRO_5002128966" evidence="6">
    <location>
        <begin position="25"/>
        <end position="493"/>
    </location>
</feature>
<dbReference type="CDD" id="cd08977">
    <property type="entry name" value="SusD"/>
    <property type="match status" value="1"/>
</dbReference>
<evidence type="ECO:0000256" key="5">
    <source>
        <dbReference type="ARBA" id="ARBA00023237"/>
    </source>
</evidence>
<proteinExistence type="inferred from homology"/>
<dbReference type="InterPro" id="IPR033985">
    <property type="entry name" value="SusD-like_N"/>
</dbReference>
<keyword evidence="3 6" id="KW-0732">Signal</keyword>
<evidence type="ECO:0000256" key="1">
    <source>
        <dbReference type="ARBA" id="ARBA00004442"/>
    </source>
</evidence>
<evidence type="ECO:0000256" key="3">
    <source>
        <dbReference type="ARBA" id="ARBA00022729"/>
    </source>
</evidence>
<evidence type="ECO:0000259" key="7">
    <source>
        <dbReference type="Pfam" id="PF07980"/>
    </source>
</evidence>
<comment type="similarity">
    <text evidence="2">Belongs to the SusD family.</text>
</comment>
<dbReference type="AlphaFoldDB" id="A0A0B7HHK2"/>
<accession>A0A0B7HHK2</accession>
<dbReference type="SUPFAM" id="SSF48452">
    <property type="entry name" value="TPR-like"/>
    <property type="match status" value="1"/>
</dbReference>
<comment type="subcellular location">
    <subcellularLocation>
        <location evidence="1">Cell outer membrane</location>
    </subcellularLocation>
</comment>
<dbReference type="InterPro" id="IPR011990">
    <property type="entry name" value="TPR-like_helical_dom_sf"/>
</dbReference>
<dbReference type="Gene3D" id="1.25.40.390">
    <property type="match status" value="1"/>
</dbReference>
<evidence type="ECO:0000256" key="2">
    <source>
        <dbReference type="ARBA" id="ARBA00006275"/>
    </source>
</evidence>
<keyword evidence="5" id="KW-0998">Cell outer membrane</keyword>
<name>A0A0B7HHK2_9FLAO</name>
<dbReference type="Proteomes" id="UP000038055">
    <property type="component" value="Unassembled WGS sequence"/>
</dbReference>
<dbReference type="PROSITE" id="PS51257">
    <property type="entry name" value="PROKAR_LIPOPROTEIN"/>
    <property type="match status" value="1"/>
</dbReference>
<dbReference type="Pfam" id="PF14322">
    <property type="entry name" value="SusD-like_3"/>
    <property type="match status" value="1"/>
</dbReference>
<protein>
    <submittedName>
        <fullName evidence="9">SusD family protein</fullName>
    </submittedName>
</protein>
<evidence type="ECO:0000313" key="9">
    <source>
        <dbReference type="EMBL" id="CEN38705.1"/>
    </source>
</evidence>
<feature type="domain" description="RagB/SusD" evidence="7">
    <location>
        <begin position="368"/>
        <end position="493"/>
    </location>
</feature>
<dbReference type="EMBL" id="CDOD01000045">
    <property type="protein sequence ID" value="CEN38705.1"/>
    <property type="molecule type" value="Genomic_DNA"/>
</dbReference>
<keyword evidence="10" id="KW-1185">Reference proteome</keyword>
<gene>
    <name evidence="9" type="ORF">CCYN2B_50127</name>
</gene>